<dbReference type="SUPFAM" id="SSF51126">
    <property type="entry name" value="Pectin lyase-like"/>
    <property type="match status" value="1"/>
</dbReference>
<feature type="domain" description="Right handed beta helix" evidence="10">
    <location>
        <begin position="1092"/>
        <end position="1251"/>
    </location>
</feature>
<dbReference type="InterPro" id="IPR050131">
    <property type="entry name" value="Peptidase_S8_subtilisin-like"/>
</dbReference>
<evidence type="ECO:0000256" key="2">
    <source>
        <dbReference type="ARBA" id="ARBA00022670"/>
    </source>
</evidence>
<dbReference type="Gene3D" id="3.40.50.200">
    <property type="entry name" value="Peptidase S8/S53 domain"/>
    <property type="match status" value="1"/>
</dbReference>
<proteinExistence type="inferred from homology"/>
<organism evidence="11 12">
    <name type="scientific">Natronosalvus rutilus</name>
    <dbReference type="NCBI Taxonomy" id="2953753"/>
    <lineage>
        <taxon>Archaea</taxon>
        <taxon>Methanobacteriati</taxon>
        <taxon>Methanobacteriota</taxon>
        <taxon>Stenosarchaea group</taxon>
        <taxon>Halobacteria</taxon>
        <taxon>Halobacteriales</taxon>
        <taxon>Natrialbaceae</taxon>
        <taxon>Natronosalvus</taxon>
    </lineage>
</organism>
<evidence type="ECO:0000256" key="4">
    <source>
        <dbReference type="ARBA" id="ARBA00022825"/>
    </source>
</evidence>
<evidence type="ECO:0000259" key="9">
    <source>
        <dbReference type="Pfam" id="PF00082"/>
    </source>
</evidence>
<keyword evidence="12" id="KW-1185">Reference proteome</keyword>
<dbReference type="SMART" id="SM00710">
    <property type="entry name" value="PbH1"/>
    <property type="match status" value="7"/>
</dbReference>
<gene>
    <name evidence="11" type="ORF">NGM29_11880</name>
</gene>
<dbReference type="InterPro" id="IPR023828">
    <property type="entry name" value="Peptidase_S8_Ser-AS"/>
</dbReference>
<evidence type="ECO:0000256" key="1">
    <source>
        <dbReference type="ARBA" id="ARBA00011073"/>
    </source>
</evidence>
<dbReference type="InterPro" id="IPR036852">
    <property type="entry name" value="Peptidase_S8/S53_dom_sf"/>
</dbReference>
<dbReference type="Gene3D" id="2.160.20.10">
    <property type="entry name" value="Single-stranded right-handed beta-helix, Pectin lyase-like"/>
    <property type="match status" value="1"/>
</dbReference>
<dbReference type="InterPro" id="IPR012334">
    <property type="entry name" value="Pectin_lyas_fold"/>
</dbReference>
<dbReference type="InterPro" id="IPR011050">
    <property type="entry name" value="Pectin_lyase_fold/virulence"/>
</dbReference>
<evidence type="ECO:0000313" key="11">
    <source>
        <dbReference type="EMBL" id="UTF52489.1"/>
    </source>
</evidence>
<dbReference type="SUPFAM" id="SSF52743">
    <property type="entry name" value="Subtilisin-like"/>
    <property type="match status" value="1"/>
</dbReference>
<dbReference type="InterPro" id="IPR039448">
    <property type="entry name" value="Beta_helix"/>
</dbReference>
<evidence type="ECO:0000259" key="10">
    <source>
        <dbReference type="Pfam" id="PF13229"/>
    </source>
</evidence>
<dbReference type="InterPro" id="IPR000209">
    <property type="entry name" value="Peptidase_S8/S53_dom"/>
</dbReference>
<dbReference type="InterPro" id="IPR006311">
    <property type="entry name" value="TAT_signal"/>
</dbReference>
<accession>A0A9E7N8J8</accession>
<dbReference type="PANTHER" id="PTHR43806">
    <property type="entry name" value="PEPTIDASE S8"/>
    <property type="match status" value="1"/>
</dbReference>
<dbReference type="InterPro" id="IPR015500">
    <property type="entry name" value="Peptidase_S8_subtilisin-rel"/>
</dbReference>
<dbReference type="PROSITE" id="PS00136">
    <property type="entry name" value="SUBTILASE_ASP"/>
    <property type="match status" value="1"/>
</dbReference>
<dbReference type="GeneID" id="73290756"/>
<evidence type="ECO:0000313" key="12">
    <source>
        <dbReference type="Proteomes" id="UP001056855"/>
    </source>
</evidence>
<reference evidence="11" key="1">
    <citation type="submission" date="2022-06" db="EMBL/GenBank/DDBJ databases">
        <title>Diverse halophilic archaea isolated from saline environments.</title>
        <authorList>
            <person name="Cui H.-L."/>
        </authorList>
    </citation>
    <scope>NUCLEOTIDE SEQUENCE</scope>
    <source>
        <strain evidence="11">WLHS1</strain>
    </source>
</reference>
<dbReference type="Pfam" id="PF13229">
    <property type="entry name" value="Beta_helix"/>
    <property type="match status" value="1"/>
</dbReference>
<feature type="region of interest" description="Disordered" evidence="8">
    <location>
        <begin position="1680"/>
        <end position="1715"/>
    </location>
</feature>
<dbReference type="EMBL" id="CP100355">
    <property type="protein sequence ID" value="UTF52489.1"/>
    <property type="molecule type" value="Genomic_DNA"/>
</dbReference>
<evidence type="ECO:0000256" key="8">
    <source>
        <dbReference type="SAM" id="MobiDB-lite"/>
    </source>
</evidence>
<dbReference type="PANTHER" id="PTHR43806:SF11">
    <property type="entry name" value="CEREVISIN-RELATED"/>
    <property type="match status" value="1"/>
</dbReference>
<dbReference type="PROSITE" id="PS51318">
    <property type="entry name" value="TAT"/>
    <property type="match status" value="1"/>
</dbReference>
<evidence type="ECO:0000256" key="5">
    <source>
        <dbReference type="PIRSR" id="PIRSR615500-1"/>
    </source>
</evidence>
<evidence type="ECO:0000256" key="6">
    <source>
        <dbReference type="PROSITE-ProRule" id="PRU01240"/>
    </source>
</evidence>
<dbReference type="Pfam" id="PF00082">
    <property type="entry name" value="Peptidase_S8"/>
    <property type="match status" value="1"/>
</dbReference>
<evidence type="ECO:0000256" key="7">
    <source>
        <dbReference type="RuleBase" id="RU003355"/>
    </source>
</evidence>
<sequence>MTERPPKGVDESPSVVSRRQVLQGTAGAGLLALFPTASGSAGETTEVVVRAEDVDVPLVASASVVDKLKATAEESQALIVEYVDETDGLAVKNRFWLANALLLEVDTGVVDLEQVTAQEGVSEVHPNFRYEIPEPDAGIASEETGDVTYGLEQIDVPAAWDAYESRGEGTRIAVLDTGVDPTHPDIDLESDNFAEFDGDGEQVDSEPHDSHYHGTHVSGTVAGGNDSGTAIGVAPDATLLGGLVLPDGGGSFAQIIGGMQWAVEEDADAINMSLGVSGYVGEMIEPVRNADRAGTVVVSSSGNSRVGTSGSPANVYDAFAIGASNEDETIAEFSSGETISTESAWGHLAPDDWPESYVVPDVSAPGVDVTSAFPVDHSNGPYHAISGTSMASPHVAGVVGIIRSAALEEATPERVKRALAATAWKPEGESDDPDIRYGLGIVDAFAAVGRVAADSGVTGTVTDSDGAPIDEATVTLDGFPVETNADGEFQVRAIPGTYELTADAFGYTADTVTVEVDDGFHSVDFTLGDSLAIAVVDGQPEGLEAGESFDVAANVAHVESVTVEQVGDYVGEAWLEVDGEPAAFGERVDFESARSDEVTITVGTEYDGVGNLELEHTFAGLGDSVTVSTGPTFVYDEPVPIGIVDAGSGYAADLETILAEAMHPRYRFDRLEPAAALDAAESRDHEGYVVQNLGDDADLVADFVDVASAPEIGAVYLDQFGDASDAVSQVSDATGDPRETSEVVAQVPYPIAYPIEYELSEAHPVFEGIAAEGESVTITEPEPVSVGIGVYYSGFHSYFEGYSGGVAGSTVASTAVASTETGDGLAIDDLSRVVHASSLGLGTFVDRDAVTDAGQSLLGNLVAHAATAPPIDVVTAPAERLAPGESVTLEVAVENLEELEIGVTGLQFLDESDLSLSIDGESVSFDDPLEYDAFDGTVEITVDTFDRVGEFAISTRFVTLGERGQPIETAATFRPTTVYESPLRVPEQVDDLQAAVDFVREGDTVELADGVYEVDAPDRGFQTGLYVGTPGITIRGVDGATPSIVHERDLPGPRIIHIGADDVTLENVEANVIDGEVDEKNAIGTGVLAGDGAHDVTIRNVTAAGTFGVQLRETTDVLVENVTAFGTVVGVGTDSGFFGTVDGATIRNVTVTDSPDYSFQGGVIVNGATRVTVTDCHLEHEDGDRASVALSGPFNGGEDCRIANNTIVGPDEEPYSDDSNNGIYVDGVNVEIEDNHIVDSYTGIRVAEYGFGIDPPAVSIERNTIENAGIGFRQFGDTALFAFNDVEAATGLDLGPGYFGLDADAVLARYNDLSATDLPFRGEPGDGWNTPEGPFDCRENYLGDRSYGDTIVDGDVAYDPYLTVPPAELESGAVDAGSLDVDAIEPTAIATDLYLDPDGSYAIGFPGPTDQTIYDVLGVDGYGEFAGEIEMWNHDAGNWKSVTGDGSLQYADTLYAFTVTPAEGVRVEVHFQRADDPPVGPDGTPPGHRDSDLEKTYLQEGWNFVAAPAYGDEEEVFDTDRVETIDDSLHAPGGQIGDGQLTAFTGYLVEATDAHWLDAGITTYDPTMTELYEGLGLDPQIHANPGPSVDAGGMDRTLESVLEAPGDEETTVERVAAFVTERFATADLDADLDDVLEEFSTTAETTAAKAPSAHTDLVVEATDLTAERAVETLIQAEFLDEEGDETDPHRTVESHEEKQGGSTLSRMRRSVATDD</sequence>
<dbReference type="InterPro" id="IPR008969">
    <property type="entry name" value="CarboxyPept-like_regulatory"/>
</dbReference>
<dbReference type="Proteomes" id="UP001056855">
    <property type="component" value="Chromosome"/>
</dbReference>
<feature type="active site" description="Charge relay system" evidence="5 6">
    <location>
        <position position="213"/>
    </location>
</feature>
<evidence type="ECO:0000256" key="3">
    <source>
        <dbReference type="ARBA" id="ARBA00022801"/>
    </source>
</evidence>
<dbReference type="SUPFAM" id="SSF49464">
    <property type="entry name" value="Carboxypeptidase regulatory domain-like"/>
    <property type="match status" value="1"/>
</dbReference>
<feature type="domain" description="Peptidase S8/S53" evidence="9">
    <location>
        <begin position="167"/>
        <end position="440"/>
    </location>
</feature>
<feature type="compositionally biased region" description="Basic and acidic residues" evidence="8">
    <location>
        <begin position="1686"/>
        <end position="1699"/>
    </location>
</feature>
<dbReference type="RefSeq" id="WP_254156433.1">
    <property type="nucleotide sequence ID" value="NZ_CP100355.1"/>
</dbReference>
<dbReference type="PROSITE" id="PS51892">
    <property type="entry name" value="SUBTILASE"/>
    <property type="match status" value="1"/>
</dbReference>
<keyword evidence="4 6" id="KW-0720">Serine protease</keyword>
<keyword evidence="3 6" id="KW-0378">Hydrolase</keyword>
<comment type="similarity">
    <text evidence="1 6 7">Belongs to the peptidase S8 family.</text>
</comment>
<dbReference type="Gene3D" id="2.60.40.1120">
    <property type="entry name" value="Carboxypeptidase-like, regulatory domain"/>
    <property type="match status" value="1"/>
</dbReference>
<keyword evidence="2 6" id="KW-0645">Protease</keyword>
<protein>
    <submittedName>
        <fullName evidence="11">S8 family serine peptidase</fullName>
    </submittedName>
</protein>
<dbReference type="InterPro" id="IPR022398">
    <property type="entry name" value="Peptidase_S8_His-AS"/>
</dbReference>
<dbReference type="PROSITE" id="PS00137">
    <property type="entry name" value="SUBTILASE_HIS"/>
    <property type="match status" value="1"/>
</dbReference>
<dbReference type="InterPro" id="IPR023827">
    <property type="entry name" value="Peptidase_S8_Asp-AS"/>
</dbReference>
<feature type="active site" description="Charge relay system" evidence="5 6">
    <location>
        <position position="176"/>
    </location>
</feature>
<dbReference type="InterPro" id="IPR006626">
    <property type="entry name" value="PbH1"/>
</dbReference>
<dbReference type="KEGG" id="sawl:NGM29_11880"/>
<feature type="active site" description="Charge relay system" evidence="5 6">
    <location>
        <position position="389"/>
    </location>
</feature>
<name>A0A9E7N8J8_9EURY</name>
<dbReference type="CDD" id="cd11308">
    <property type="entry name" value="Peptidase_M14NE-CP-C_like"/>
    <property type="match status" value="1"/>
</dbReference>
<dbReference type="Pfam" id="PF13620">
    <property type="entry name" value="CarboxypepD_reg"/>
    <property type="match status" value="1"/>
</dbReference>
<dbReference type="PROSITE" id="PS00138">
    <property type="entry name" value="SUBTILASE_SER"/>
    <property type="match status" value="1"/>
</dbReference>
<dbReference type="GO" id="GO:0006508">
    <property type="term" value="P:proteolysis"/>
    <property type="evidence" value="ECO:0007669"/>
    <property type="project" value="UniProtKB-KW"/>
</dbReference>
<dbReference type="GO" id="GO:0004252">
    <property type="term" value="F:serine-type endopeptidase activity"/>
    <property type="evidence" value="ECO:0007669"/>
    <property type="project" value="UniProtKB-UniRule"/>
</dbReference>
<dbReference type="PRINTS" id="PR00723">
    <property type="entry name" value="SUBTILISIN"/>
</dbReference>